<organism evidence="2">
    <name type="scientific">Prunus dulcis</name>
    <name type="common">Almond</name>
    <name type="synonym">Amygdalus dulcis</name>
    <dbReference type="NCBI Taxonomy" id="3755"/>
    <lineage>
        <taxon>Eukaryota</taxon>
        <taxon>Viridiplantae</taxon>
        <taxon>Streptophyta</taxon>
        <taxon>Embryophyta</taxon>
        <taxon>Tracheophyta</taxon>
        <taxon>Spermatophyta</taxon>
        <taxon>Magnoliopsida</taxon>
        <taxon>eudicotyledons</taxon>
        <taxon>Gunneridae</taxon>
        <taxon>Pentapetalae</taxon>
        <taxon>rosids</taxon>
        <taxon>fabids</taxon>
        <taxon>Rosales</taxon>
        <taxon>Rosaceae</taxon>
        <taxon>Amygdaloideae</taxon>
        <taxon>Amygdaleae</taxon>
        <taxon>Prunus</taxon>
    </lineage>
</organism>
<feature type="chain" id="PRO_5021361053" evidence="1">
    <location>
        <begin position="24"/>
        <end position="67"/>
    </location>
</feature>
<sequence length="67" mass="7678">MTVVTSRLFMFFYITNLDVVIRAYQTEPDTVVRTWKCFVLIKFCRNMAKNLTTSPVAAAPLDHGFMG</sequence>
<name>A0A4Y1QW31_PRUDU</name>
<feature type="signal peptide" evidence="1">
    <location>
        <begin position="1"/>
        <end position="23"/>
    </location>
</feature>
<evidence type="ECO:0000313" key="2">
    <source>
        <dbReference type="EMBL" id="BBG96061.1"/>
    </source>
</evidence>
<dbReference type="AlphaFoldDB" id="A0A4Y1QW31"/>
<protein>
    <submittedName>
        <fullName evidence="2">Loricrin-related protein</fullName>
    </submittedName>
</protein>
<accession>A0A4Y1QW31</accession>
<proteinExistence type="predicted"/>
<gene>
    <name evidence="2" type="ORF">Prudu_004757</name>
</gene>
<keyword evidence="1" id="KW-0732">Signal</keyword>
<dbReference type="EMBL" id="AP019297">
    <property type="protein sequence ID" value="BBG96061.1"/>
    <property type="molecule type" value="Genomic_DNA"/>
</dbReference>
<reference evidence="2" key="1">
    <citation type="journal article" date="2019" name="Science">
        <title>Mutation of a bHLH transcription factor allowed almond domestication.</title>
        <authorList>
            <person name="Sanchez-Perez R."/>
            <person name="Pavan S."/>
            <person name="Mazzeo R."/>
            <person name="Moldovan C."/>
            <person name="Aiese Cigliano R."/>
            <person name="Del Cueto J."/>
            <person name="Ricciardi F."/>
            <person name="Lotti C."/>
            <person name="Ricciardi L."/>
            <person name="Dicenta F."/>
            <person name="Lopez-Marques R.L."/>
            <person name="Lindberg Moller B."/>
        </authorList>
    </citation>
    <scope>NUCLEOTIDE SEQUENCE</scope>
</reference>
<evidence type="ECO:0000256" key="1">
    <source>
        <dbReference type="SAM" id="SignalP"/>
    </source>
</evidence>